<dbReference type="InterPro" id="IPR012818">
    <property type="entry name" value="CbiE"/>
</dbReference>
<dbReference type="SUPFAM" id="SSF53335">
    <property type="entry name" value="S-adenosyl-L-methionine-dependent methyltransferases"/>
    <property type="match status" value="1"/>
</dbReference>
<dbReference type="Proteomes" id="UP000294656">
    <property type="component" value="Unassembled WGS sequence"/>
</dbReference>
<proteinExistence type="predicted"/>
<dbReference type="InterPro" id="IPR035996">
    <property type="entry name" value="4pyrrol_Methylase_sf"/>
</dbReference>
<dbReference type="OrthoDB" id="9787825at2"/>
<dbReference type="NCBIfam" id="TIGR02469">
    <property type="entry name" value="CbiT"/>
    <property type="match status" value="1"/>
</dbReference>
<evidence type="ECO:0000256" key="1">
    <source>
        <dbReference type="ARBA" id="ARBA00004953"/>
    </source>
</evidence>
<dbReference type="GO" id="GO:0009236">
    <property type="term" value="P:cobalamin biosynthetic process"/>
    <property type="evidence" value="ECO:0007669"/>
    <property type="project" value="UniProtKB-UniPathway"/>
</dbReference>
<dbReference type="EMBL" id="SNXC01000009">
    <property type="protein sequence ID" value="TDO99403.1"/>
    <property type="molecule type" value="Genomic_DNA"/>
</dbReference>
<dbReference type="PIRSF" id="PIRSF036428">
    <property type="entry name" value="CobL"/>
    <property type="match status" value="1"/>
</dbReference>
<protein>
    <submittedName>
        <fullName evidence="7">Precorrin-6Y C5,15-methyltransferase (Decarboxylating)</fullName>
    </submittedName>
</protein>
<dbReference type="RefSeq" id="WP_133502263.1">
    <property type="nucleotide sequence ID" value="NZ_SNXC01000009.1"/>
</dbReference>
<gene>
    <name evidence="7" type="ORF">DFP79_0384</name>
</gene>
<dbReference type="UniPathway" id="UPA00148"/>
<dbReference type="Gene3D" id="3.40.50.150">
    <property type="entry name" value="Vaccinia Virus protein VP39"/>
    <property type="match status" value="1"/>
</dbReference>
<evidence type="ECO:0000259" key="6">
    <source>
        <dbReference type="Pfam" id="PF00590"/>
    </source>
</evidence>
<dbReference type="Gene3D" id="3.30.950.10">
    <property type="entry name" value="Methyltransferase, Cobalt-precorrin-4 Transmethylase, Domain 2"/>
    <property type="match status" value="1"/>
</dbReference>
<dbReference type="PANTHER" id="PTHR43182">
    <property type="entry name" value="COBALT-PRECORRIN-6B C(15)-METHYLTRANSFERASE (DECARBOXYLATING)"/>
    <property type="match status" value="1"/>
</dbReference>
<dbReference type="Gene3D" id="3.40.1010.10">
    <property type="entry name" value="Cobalt-precorrin-4 Transmethylase, Domain 1"/>
    <property type="match status" value="1"/>
</dbReference>
<dbReference type="AlphaFoldDB" id="A0A4R6MCY3"/>
<keyword evidence="5" id="KW-0949">S-adenosyl-L-methionine</keyword>
<dbReference type="InterPro" id="IPR014776">
    <property type="entry name" value="4pyrrole_Mease_sub2"/>
</dbReference>
<keyword evidence="2" id="KW-0169">Cobalamin biosynthesis</keyword>
<dbReference type="InterPro" id="IPR000878">
    <property type="entry name" value="4pyrrol_Mease"/>
</dbReference>
<evidence type="ECO:0000313" key="7">
    <source>
        <dbReference type="EMBL" id="TDO99403.1"/>
    </source>
</evidence>
<dbReference type="CDD" id="cd11644">
    <property type="entry name" value="Precorrin-6Y-MT"/>
    <property type="match status" value="1"/>
</dbReference>
<dbReference type="Pfam" id="PF09445">
    <property type="entry name" value="Methyltransf_15"/>
    <property type="match status" value="1"/>
</dbReference>
<dbReference type="NCBIfam" id="TIGR02467">
    <property type="entry name" value="CbiE"/>
    <property type="match status" value="1"/>
</dbReference>
<dbReference type="PANTHER" id="PTHR43182:SF1">
    <property type="entry name" value="COBALT-PRECORRIN-7 C(5)-METHYLTRANSFERASE"/>
    <property type="match status" value="1"/>
</dbReference>
<organism evidence="7 8">
    <name type="scientific">Marinomonas balearica</name>
    <dbReference type="NCBI Taxonomy" id="491947"/>
    <lineage>
        <taxon>Bacteria</taxon>
        <taxon>Pseudomonadati</taxon>
        <taxon>Pseudomonadota</taxon>
        <taxon>Gammaproteobacteria</taxon>
        <taxon>Oceanospirillales</taxon>
        <taxon>Oceanospirillaceae</taxon>
        <taxon>Marinomonas</taxon>
    </lineage>
</organism>
<dbReference type="CDD" id="cd02440">
    <property type="entry name" value="AdoMet_MTases"/>
    <property type="match status" value="1"/>
</dbReference>
<evidence type="ECO:0000313" key="8">
    <source>
        <dbReference type="Proteomes" id="UP000294656"/>
    </source>
</evidence>
<keyword evidence="4 7" id="KW-0808">Transferase</keyword>
<dbReference type="InterPro" id="IPR050714">
    <property type="entry name" value="Cobalamin_biosynth_MTase"/>
</dbReference>
<dbReference type="Pfam" id="PF00590">
    <property type="entry name" value="TP_methylase"/>
    <property type="match status" value="1"/>
</dbReference>
<sequence length="423" mass="46955">MQIHVVGLGVSENAELTENARYLIHNLTPSDRLVGSERQIEMLSQYHSGTSFILPKLSELKEVVSAWHESGVNRVVLLGSGDPLFYGIGRWVQRHFAYLDVSFYPNVSSIQVACHRIGLSLQDVHTVSLHGRPLQILRKHLHTNKVLVLLTDSNSHPAAIAKECVRANLGDSRITVCERLGYSDERVQHFTSKELQFSSLTFDLLNVVIVEVSCQQALVPSTPGFRDDLFVTDKGEGKGMITKREVRLSILSYLGAEEGETIWDIGAGCGSVSVELAYWNSNTQVYAIEHHPDRIACLEQNREKFGLMQNLTLIQGKAPEVLDQLPRPDRIFIGGSGGELPVLLQFVWSLLPEGGVLLLSSVTDSTQLEAMTFLNVREKASDAKCESITIQVSRSEVLAGSTLRKPSLPVTLWQFQKSRVLES</sequence>
<keyword evidence="3 7" id="KW-0489">Methyltransferase</keyword>
<dbReference type="GO" id="GO:0008276">
    <property type="term" value="F:protein methyltransferase activity"/>
    <property type="evidence" value="ECO:0007669"/>
    <property type="project" value="InterPro"/>
</dbReference>
<comment type="caution">
    <text evidence="7">The sequence shown here is derived from an EMBL/GenBank/DDBJ whole genome shotgun (WGS) entry which is preliminary data.</text>
</comment>
<evidence type="ECO:0000256" key="3">
    <source>
        <dbReference type="ARBA" id="ARBA00022603"/>
    </source>
</evidence>
<comment type="pathway">
    <text evidence="1">Cofactor biosynthesis; adenosylcobalamin biosynthesis.</text>
</comment>
<evidence type="ECO:0000256" key="5">
    <source>
        <dbReference type="ARBA" id="ARBA00022691"/>
    </source>
</evidence>
<name>A0A4R6MCY3_9GAMM</name>
<evidence type="ECO:0000256" key="4">
    <source>
        <dbReference type="ARBA" id="ARBA00022679"/>
    </source>
</evidence>
<reference evidence="7 8" key="1">
    <citation type="submission" date="2019-03" db="EMBL/GenBank/DDBJ databases">
        <title>Genomic Encyclopedia of Type Strains, Phase III (KMG-III): the genomes of soil and plant-associated and newly described type strains.</title>
        <authorList>
            <person name="Whitman W."/>
        </authorList>
    </citation>
    <scope>NUCLEOTIDE SEQUENCE [LARGE SCALE GENOMIC DNA]</scope>
    <source>
        <strain evidence="7 8">CECT 7378</strain>
    </source>
</reference>
<dbReference type="SUPFAM" id="SSF53790">
    <property type="entry name" value="Tetrapyrrole methylase"/>
    <property type="match status" value="1"/>
</dbReference>
<dbReference type="GO" id="GO:0036261">
    <property type="term" value="P:7-methylguanosine cap hypermethylation"/>
    <property type="evidence" value="ECO:0007669"/>
    <property type="project" value="InterPro"/>
</dbReference>
<dbReference type="InterPro" id="IPR014777">
    <property type="entry name" value="4pyrrole_Mease_sub1"/>
</dbReference>
<accession>A0A4R6MCY3</accession>
<dbReference type="InterPro" id="IPR006365">
    <property type="entry name" value="Cbl_synth_CobL"/>
</dbReference>
<evidence type="ECO:0000256" key="2">
    <source>
        <dbReference type="ARBA" id="ARBA00022573"/>
    </source>
</evidence>
<dbReference type="InterPro" id="IPR019012">
    <property type="entry name" value="RNA_cap_Gua-N2-MeTrfase"/>
</dbReference>
<feature type="domain" description="Tetrapyrrole methylase" evidence="6">
    <location>
        <begin position="3"/>
        <end position="195"/>
    </location>
</feature>
<dbReference type="InterPro" id="IPR014008">
    <property type="entry name" value="Cbl_synth_MTase_CbiT"/>
</dbReference>
<keyword evidence="8" id="KW-1185">Reference proteome</keyword>
<dbReference type="InterPro" id="IPR029063">
    <property type="entry name" value="SAM-dependent_MTases_sf"/>
</dbReference>